<evidence type="ECO:0000256" key="1">
    <source>
        <dbReference type="ARBA" id="ARBA00022801"/>
    </source>
</evidence>
<dbReference type="Gene3D" id="3.40.50.1820">
    <property type="entry name" value="alpha/beta hydrolase"/>
    <property type="match status" value="1"/>
</dbReference>
<dbReference type="GO" id="GO:0006508">
    <property type="term" value="P:proteolysis"/>
    <property type="evidence" value="ECO:0007669"/>
    <property type="project" value="InterPro"/>
</dbReference>
<protein>
    <submittedName>
        <fullName evidence="3">Alpha/beta hydrolase</fullName>
    </submittedName>
</protein>
<dbReference type="InterPro" id="IPR001375">
    <property type="entry name" value="Peptidase_S9_cat"/>
</dbReference>
<keyword evidence="4" id="KW-1185">Reference proteome</keyword>
<keyword evidence="1 3" id="KW-0378">Hydrolase</keyword>
<dbReference type="Proteomes" id="UP000284057">
    <property type="component" value="Unassembled WGS sequence"/>
</dbReference>
<dbReference type="InterPro" id="IPR050300">
    <property type="entry name" value="GDXG_lipolytic_enzyme"/>
</dbReference>
<dbReference type="AlphaFoldDB" id="A0A418KN33"/>
<dbReference type="SUPFAM" id="SSF53474">
    <property type="entry name" value="alpha/beta-Hydrolases"/>
    <property type="match status" value="1"/>
</dbReference>
<dbReference type="OrthoDB" id="9794725at2"/>
<dbReference type="GO" id="GO:0008236">
    <property type="term" value="F:serine-type peptidase activity"/>
    <property type="evidence" value="ECO:0007669"/>
    <property type="project" value="InterPro"/>
</dbReference>
<evidence type="ECO:0000313" key="4">
    <source>
        <dbReference type="Proteomes" id="UP000284057"/>
    </source>
</evidence>
<reference evidence="3 4" key="1">
    <citation type="submission" date="2018-09" db="EMBL/GenBank/DDBJ databases">
        <title>Isolation, diversity and antifungal activity of actinobacteria from wheat.</title>
        <authorList>
            <person name="Han C."/>
        </authorList>
    </citation>
    <scope>NUCLEOTIDE SEQUENCE [LARGE SCALE GENOMIC DNA]</scope>
    <source>
        <strain evidence="3 4">NEAU-YY265</strain>
    </source>
</reference>
<name>A0A418KN33_9ACTN</name>
<accession>A0A418KN33</accession>
<dbReference type="EMBL" id="QUAL01000171">
    <property type="protein sequence ID" value="RIQ20382.1"/>
    <property type="molecule type" value="Genomic_DNA"/>
</dbReference>
<gene>
    <name evidence="3" type="ORF">DY240_18080</name>
</gene>
<feature type="domain" description="Peptidase S9 prolyl oligopeptidase catalytic" evidence="2">
    <location>
        <begin position="111"/>
        <end position="234"/>
    </location>
</feature>
<sequence length="264" mass="27641">MIRTITQTTVSWKGRQVPTEATSPGEIARRIDQFRADAAGAADAPAMLVLPGGAYGRHAPHEGAPVASWLTSLGIHAFVFSYPVAPARHPAPVRAAAAALAWIRGGAHGLPVDPGRVGVIGFSAGGHLAASLCAGPAGDRPDRCVLGYPVISFVRQPHDGCSRNLLGPGPGDAARHEVSVEEHVDDRHPPTFLWHTAADDAVPAGHSLSYAAALVARGVPVDLHVFAEGRHGLGLVDRPDDAHLDARRWTSLCESWLSAAGWTP</sequence>
<proteinExistence type="predicted"/>
<organism evidence="3 4">
    <name type="scientific">Jiangella rhizosphaerae</name>
    <dbReference type="NCBI Taxonomy" id="2293569"/>
    <lineage>
        <taxon>Bacteria</taxon>
        <taxon>Bacillati</taxon>
        <taxon>Actinomycetota</taxon>
        <taxon>Actinomycetes</taxon>
        <taxon>Jiangellales</taxon>
        <taxon>Jiangellaceae</taxon>
        <taxon>Jiangella</taxon>
    </lineage>
</organism>
<comment type="caution">
    <text evidence="3">The sequence shown here is derived from an EMBL/GenBank/DDBJ whole genome shotgun (WGS) entry which is preliminary data.</text>
</comment>
<dbReference type="PANTHER" id="PTHR48081">
    <property type="entry name" value="AB HYDROLASE SUPERFAMILY PROTEIN C4A8.06C"/>
    <property type="match status" value="1"/>
</dbReference>
<evidence type="ECO:0000259" key="2">
    <source>
        <dbReference type="Pfam" id="PF00326"/>
    </source>
</evidence>
<dbReference type="Pfam" id="PF00326">
    <property type="entry name" value="Peptidase_S9"/>
    <property type="match status" value="1"/>
</dbReference>
<dbReference type="InterPro" id="IPR029058">
    <property type="entry name" value="AB_hydrolase_fold"/>
</dbReference>
<evidence type="ECO:0000313" key="3">
    <source>
        <dbReference type="EMBL" id="RIQ20382.1"/>
    </source>
</evidence>
<dbReference type="PANTHER" id="PTHR48081:SF6">
    <property type="entry name" value="PEPTIDASE S9 PROLYL OLIGOPEPTIDASE CATALYTIC DOMAIN-CONTAINING PROTEIN"/>
    <property type="match status" value="1"/>
</dbReference>